<dbReference type="InterPro" id="IPR005829">
    <property type="entry name" value="Sugar_transporter_CS"/>
</dbReference>
<evidence type="ECO:0000256" key="4">
    <source>
        <dbReference type="ARBA" id="ARBA00023136"/>
    </source>
</evidence>
<evidence type="ECO:0000256" key="5">
    <source>
        <dbReference type="SAM" id="Phobius"/>
    </source>
</evidence>
<reference evidence="8" key="1">
    <citation type="journal article" date="2019" name="Int. J. Syst. Evol. Microbiol.">
        <title>The Global Catalogue of Microorganisms (GCM) 10K type strain sequencing project: providing services to taxonomists for standard genome sequencing and annotation.</title>
        <authorList>
            <consortium name="The Broad Institute Genomics Platform"/>
            <consortium name="The Broad Institute Genome Sequencing Center for Infectious Disease"/>
            <person name="Wu L."/>
            <person name="Ma J."/>
        </authorList>
    </citation>
    <scope>NUCLEOTIDE SEQUENCE [LARGE SCALE GENOMIC DNA]</scope>
    <source>
        <strain evidence="8">JCM 17326</strain>
    </source>
</reference>
<feature type="transmembrane region" description="Helical" evidence="5">
    <location>
        <begin position="130"/>
        <end position="147"/>
    </location>
</feature>
<feature type="domain" description="Major facilitator superfamily (MFS) profile" evidence="6">
    <location>
        <begin position="40"/>
        <end position="455"/>
    </location>
</feature>
<dbReference type="Gene3D" id="1.20.1250.20">
    <property type="entry name" value="MFS general substrate transporter like domains"/>
    <property type="match status" value="1"/>
</dbReference>
<dbReference type="Proteomes" id="UP001500630">
    <property type="component" value="Unassembled WGS sequence"/>
</dbReference>
<dbReference type="Pfam" id="PF13347">
    <property type="entry name" value="MFS_2"/>
    <property type="match status" value="1"/>
</dbReference>
<name>A0ABP6ZCV7_9ACTN</name>
<keyword evidence="2 5" id="KW-0812">Transmembrane</keyword>
<dbReference type="PANTHER" id="PTHR23528:SF1">
    <property type="entry name" value="MAJOR FACILITATOR SUPERFAMILY (MFS) PROFILE DOMAIN-CONTAINING PROTEIN"/>
    <property type="match status" value="1"/>
</dbReference>
<dbReference type="PROSITE" id="PS50850">
    <property type="entry name" value="MFS"/>
    <property type="match status" value="1"/>
</dbReference>
<evidence type="ECO:0000256" key="3">
    <source>
        <dbReference type="ARBA" id="ARBA00022989"/>
    </source>
</evidence>
<keyword evidence="4 5" id="KW-0472">Membrane</keyword>
<feature type="transmembrane region" description="Helical" evidence="5">
    <location>
        <begin position="186"/>
        <end position="214"/>
    </location>
</feature>
<feature type="transmembrane region" description="Helical" evidence="5">
    <location>
        <begin position="343"/>
        <end position="361"/>
    </location>
</feature>
<sequence>MSETYLGGRPLRRYLTWYGVASFSLLLTFGSIMGILLPNHVQALEFARWFTGPDAGVDLAELSRLKDAVAGGATATAEEQRLLGLLGRFDAGRAQALSLVTSLGLAGTMLAVPVIGILSDRTRSRHGRRTPWILLGVIVGAVFLAGVRFAPSIAVLALLWTICQVGLSAAQGPLNTTVADRVPQRMVGTASAVGGLGTFLGGILGAVLCGALFARLGLDLYLVVAVLTVAGLVGFVLRLPDRPSTELRIAPHRWSDFLRGFLAPLREHDFRWVWLARVVLAFGYQSSVTFSFFMLQSYIRPALSAAEATGLVPLLTLAGLPGTLVALAVSGRISDKVGRRKPFVVGASLLMAGSMLIPLLSPTLTALFVQTVLGGIANGMYLAVDQALFIDVLDKDAAGRDLGVASLATNLGQALGPILAGQVVVLTGGYGGIWALAFVLILLAAVAIVPVKRVR</sequence>
<feature type="transmembrane region" description="Helical" evidence="5">
    <location>
        <begin position="311"/>
        <end position="331"/>
    </location>
</feature>
<feature type="transmembrane region" description="Helical" evidence="5">
    <location>
        <begin position="15"/>
        <end position="37"/>
    </location>
</feature>
<comment type="caution">
    <text evidence="7">The sequence shown here is derived from an EMBL/GenBank/DDBJ whole genome shotgun (WGS) entry which is preliminary data.</text>
</comment>
<dbReference type="InterPro" id="IPR036259">
    <property type="entry name" value="MFS_trans_sf"/>
</dbReference>
<proteinExistence type="predicted"/>
<evidence type="ECO:0000313" key="8">
    <source>
        <dbReference type="Proteomes" id="UP001500630"/>
    </source>
</evidence>
<feature type="transmembrane region" description="Helical" evidence="5">
    <location>
        <begin position="367"/>
        <end position="390"/>
    </location>
</feature>
<dbReference type="PROSITE" id="PS00216">
    <property type="entry name" value="SUGAR_TRANSPORT_1"/>
    <property type="match status" value="1"/>
</dbReference>
<dbReference type="SUPFAM" id="SSF103473">
    <property type="entry name" value="MFS general substrate transporter"/>
    <property type="match status" value="1"/>
</dbReference>
<evidence type="ECO:0000259" key="6">
    <source>
        <dbReference type="PROSITE" id="PS50850"/>
    </source>
</evidence>
<gene>
    <name evidence="7" type="ORF">GCM10022419_108020</name>
</gene>
<evidence type="ECO:0000256" key="2">
    <source>
        <dbReference type="ARBA" id="ARBA00022692"/>
    </source>
</evidence>
<feature type="transmembrane region" description="Helical" evidence="5">
    <location>
        <begin position="431"/>
        <end position="451"/>
    </location>
</feature>
<feature type="transmembrane region" description="Helical" evidence="5">
    <location>
        <begin position="220"/>
        <end position="239"/>
    </location>
</feature>
<evidence type="ECO:0000313" key="7">
    <source>
        <dbReference type="EMBL" id="GAA3605607.1"/>
    </source>
</evidence>
<feature type="transmembrane region" description="Helical" evidence="5">
    <location>
        <begin position="274"/>
        <end position="299"/>
    </location>
</feature>
<feature type="transmembrane region" description="Helical" evidence="5">
    <location>
        <begin position="153"/>
        <end position="174"/>
    </location>
</feature>
<accession>A0ABP6ZCV7</accession>
<dbReference type="InterPro" id="IPR020846">
    <property type="entry name" value="MFS_dom"/>
</dbReference>
<organism evidence="7 8">
    <name type="scientific">Nonomuraea rosea</name>
    <dbReference type="NCBI Taxonomy" id="638574"/>
    <lineage>
        <taxon>Bacteria</taxon>
        <taxon>Bacillati</taxon>
        <taxon>Actinomycetota</taxon>
        <taxon>Actinomycetes</taxon>
        <taxon>Streptosporangiales</taxon>
        <taxon>Streptosporangiaceae</taxon>
        <taxon>Nonomuraea</taxon>
    </lineage>
</organism>
<evidence type="ECO:0000256" key="1">
    <source>
        <dbReference type="ARBA" id="ARBA00004651"/>
    </source>
</evidence>
<comment type="subcellular location">
    <subcellularLocation>
        <location evidence="1">Cell membrane</location>
        <topology evidence="1">Multi-pass membrane protein</topology>
    </subcellularLocation>
</comment>
<feature type="transmembrane region" description="Helical" evidence="5">
    <location>
        <begin position="402"/>
        <end position="425"/>
    </location>
</feature>
<dbReference type="PANTHER" id="PTHR23528">
    <property type="match status" value="1"/>
</dbReference>
<dbReference type="EMBL" id="BAABDQ010000041">
    <property type="protein sequence ID" value="GAA3605607.1"/>
    <property type="molecule type" value="Genomic_DNA"/>
</dbReference>
<protein>
    <submittedName>
        <fullName evidence="7">MFS transporter</fullName>
    </submittedName>
</protein>
<keyword evidence="8" id="KW-1185">Reference proteome</keyword>
<keyword evidence="3 5" id="KW-1133">Transmembrane helix</keyword>
<feature type="transmembrane region" description="Helical" evidence="5">
    <location>
        <begin position="96"/>
        <end position="118"/>
    </location>
</feature>